<evidence type="ECO:0000256" key="7">
    <source>
        <dbReference type="RuleBase" id="RU361193"/>
    </source>
</evidence>
<dbReference type="GO" id="GO:0005509">
    <property type="term" value="F:calcium ion binding"/>
    <property type="evidence" value="ECO:0007669"/>
    <property type="project" value="InterPro"/>
</dbReference>
<evidence type="ECO:0000256" key="5">
    <source>
        <dbReference type="PIRSR" id="PIRSR601382-1"/>
    </source>
</evidence>
<dbReference type="Pfam" id="PF01532">
    <property type="entry name" value="Glyco_hydro_47"/>
    <property type="match status" value="1"/>
</dbReference>
<feature type="binding site" evidence="6">
    <location>
        <position position="512"/>
    </location>
    <ligand>
        <name>Ca(2+)</name>
        <dbReference type="ChEBI" id="CHEBI:29108"/>
    </ligand>
</feature>
<keyword evidence="8" id="KW-0732">Signal</keyword>
<dbReference type="GO" id="GO:0044322">
    <property type="term" value="C:endoplasmic reticulum quality control compartment"/>
    <property type="evidence" value="ECO:0007669"/>
    <property type="project" value="GOC"/>
</dbReference>
<feature type="active site" evidence="5">
    <location>
        <position position="292"/>
    </location>
</feature>
<dbReference type="SUPFAM" id="SSF48225">
    <property type="entry name" value="Seven-hairpin glycosidases"/>
    <property type="match status" value="1"/>
</dbReference>
<organism evidence="9 10">
    <name type="scientific">Scheffersomyces stipitis (strain ATCC 58785 / CBS 6054 / NBRC 10063 / NRRL Y-11545)</name>
    <name type="common">Yeast</name>
    <name type="synonym">Pichia stipitis</name>
    <dbReference type="NCBI Taxonomy" id="322104"/>
    <lineage>
        <taxon>Eukaryota</taxon>
        <taxon>Fungi</taxon>
        <taxon>Dikarya</taxon>
        <taxon>Ascomycota</taxon>
        <taxon>Saccharomycotina</taxon>
        <taxon>Pichiomycetes</taxon>
        <taxon>Debaryomycetaceae</taxon>
        <taxon>Scheffersomyces</taxon>
    </lineage>
</organism>
<feature type="signal peptide" evidence="8">
    <location>
        <begin position="1"/>
        <end position="24"/>
    </location>
</feature>
<dbReference type="GO" id="GO:0030246">
    <property type="term" value="F:carbohydrate binding"/>
    <property type="evidence" value="ECO:0007669"/>
    <property type="project" value="EnsemblFungi"/>
</dbReference>
<evidence type="ECO:0000256" key="1">
    <source>
        <dbReference type="ARBA" id="ARBA00004240"/>
    </source>
</evidence>
<proteinExistence type="inferred from homology"/>
<dbReference type="KEGG" id="pic:PICST_35546"/>
<keyword evidence="6" id="KW-0106">Calcium</keyword>
<protein>
    <recommendedName>
        <fullName evidence="7">alpha-1,2-Mannosidase</fullName>
        <ecNumber evidence="7">3.2.1.-</ecNumber>
    </recommendedName>
</protein>
<dbReference type="GeneID" id="4837832"/>
<keyword evidence="4" id="KW-0325">Glycoprotein</keyword>
<evidence type="ECO:0000313" key="9">
    <source>
        <dbReference type="EMBL" id="ABN65778.2"/>
    </source>
</evidence>
<dbReference type="STRING" id="322104.A3LRR5"/>
<dbReference type="GO" id="GO:0106055">
    <property type="term" value="C:mannosyl-oligosaccharide 1,2-alpha-mannosidase complex"/>
    <property type="evidence" value="ECO:0007669"/>
    <property type="project" value="EnsemblFungi"/>
</dbReference>
<reference evidence="9 10" key="1">
    <citation type="journal article" date="2007" name="Nat. Biotechnol.">
        <title>Genome sequence of the lignocellulose-bioconverting and xylose-fermenting yeast Pichia stipitis.</title>
        <authorList>
            <person name="Jeffries T.W."/>
            <person name="Grigoriev I.V."/>
            <person name="Grimwood J."/>
            <person name="Laplaza J.M."/>
            <person name="Aerts A."/>
            <person name="Salamov A."/>
            <person name="Schmutz J."/>
            <person name="Lindquist E."/>
            <person name="Dehal P."/>
            <person name="Shapiro H."/>
            <person name="Jin Y.S."/>
            <person name="Passoth V."/>
            <person name="Richardson P.M."/>
        </authorList>
    </citation>
    <scope>NUCLEOTIDE SEQUENCE [LARGE SCALE GENOMIC DNA]</scope>
    <source>
        <strain evidence="10">ATCC 58785 / CBS 6054 / NBRC 10063 / NRRL Y-11545</strain>
    </source>
</reference>
<comment type="subcellular location">
    <subcellularLocation>
        <location evidence="1">Endoplasmic reticulum</location>
    </subcellularLocation>
</comment>
<feature type="active site" evidence="5">
    <location>
        <position position="421"/>
    </location>
</feature>
<feature type="active site" description="Proton donor" evidence="5">
    <location>
        <position position="138"/>
    </location>
</feature>
<keyword evidence="10" id="KW-1185">Reference proteome</keyword>
<dbReference type="PANTHER" id="PTHR45679:SF5">
    <property type="entry name" value="ER DEGRADATION-ENHANCING ALPHA-MANNOSIDASE-LIKE PROTEIN 1"/>
    <property type="match status" value="1"/>
</dbReference>
<dbReference type="PRINTS" id="PR00747">
    <property type="entry name" value="GLYHDRLASE47"/>
</dbReference>
<keyword evidence="6" id="KW-0479">Metal-binding</keyword>
<accession>A3LRR5</accession>
<keyword evidence="3" id="KW-0256">Endoplasmic reticulum</keyword>
<dbReference type="GO" id="GO:0005975">
    <property type="term" value="P:carbohydrate metabolic process"/>
    <property type="evidence" value="ECO:0007669"/>
    <property type="project" value="InterPro"/>
</dbReference>
<dbReference type="GO" id="GO:1900103">
    <property type="term" value="P:positive regulation of endoplasmic reticulum unfolded protein response"/>
    <property type="evidence" value="ECO:0007669"/>
    <property type="project" value="EnsemblFungi"/>
</dbReference>
<dbReference type="eggNOG" id="KOG2429">
    <property type="taxonomic scope" value="Eukaryota"/>
</dbReference>
<dbReference type="InterPro" id="IPR001382">
    <property type="entry name" value="Glyco_hydro_47"/>
</dbReference>
<dbReference type="GO" id="GO:0016020">
    <property type="term" value="C:membrane"/>
    <property type="evidence" value="ECO:0007669"/>
    <property type="project" value="InterPro"/>
</dbReference>
<dbReference type="EC" id="3.2.1.-" evidence="7"/>
<dbReference type="RefSeq" id="XP_001383807.2">
    <property type="nucleotide sequence ID" value="XM_001383770.1"/>
</dbReference>
<dbReference type="GO" id="GO:0097466">
    <property type="term" value="P:ubiquitin-dependent glycoprotein ERAD pathway"/>
    <property type="evidence" value="ECO:0007669"/>
    <property type="project" value="EnsemblFungi"/>
</dbReference>
<dbReference type="HOGENOM" id="CLU_003818_5_3_1"/>
<evidence type="ECO:0000256" key="8">
    <source>
        <dbReference type="SAM" id="SignalP"/>
    </source>
</evidence>
<keyword evidence="7 9" id="KW-0326">Glycosidase</keyword>
<name>A3LRR5_PICST</name>
<evidence type="ECO:0000256" key="4">
    <source>
        <dbReference type="ARBA" id="ARBA00023180"/>
    </source>
</evidence>
<dbReference type="PANTHER" id="PTHR45679">
    <property type="entry name" value="ER DEGRADATION-ENHANCING ALPHA-MANNOSIDASE-LIKE PROTEIN 2"/>
    <property type="match status" value="1"/>
</dbReference>
<evidence type="ECO:0000256" key="3">
    <source>
        <dbReference type="ARBA" id="ARBA00022824"/>
    </source>
</evidence>
<comment type="cofactor">
    <cofactor evidence="6">
        <name>Ca(2+)</name>
        <dbReference type="ChEBI" id="CHEBI:29108"/>
    </cofactor>
</comment>
<dbReference type="OMA" id="KNWIFST"/>
<dbReference type="Proteomes" id="UP000002258">
    <property type="component" value="Chromosome 3"/>
</dbReference>
<dbReference type="InterPro" id="IPR012341">
    <property type="entry name" value="6hp_glycosidase-like_sf"/>
</dbReference>
<dbReference type="InterPro" id="IPR036026">
    <property type="entry name" value="Seven-hairpin_glycosidases"/>
</dbReference>
<evidence type="ECO:0000256" key="2">
    <source>
        <dbReference type="ARBA" id="ARBA00007658"/>
    </source>
</evidence>
<dbReference type="GO" id="GO:1904380">
    <property type="term" value="P:endoplasmic reticulum mannose trimming"/>
    <property type="evidence" value="ECO:0007669"/>
    <property type="project" value="EnsemblFungi"/>
</dbReference>
<dbReference type="InParanoid" id="A3LRR5"/>
<evidence type="ECO:0000313" key="10">
    <source>
        <dbReference type="Proteomes" id="UP000002258"/>
    </source>
</evidence>
<sequence length="848" mass="96992">MIFRLVHSSYVLVFITLFVGKALGTDSNIFNSSFTPDHIEYLKNEAHDLFSHAWSSYMKYGFPADEVRPITCEPYGPDYEDNTNTARNDALGNTSSTVLDNLDTLIIMEEWDQLEQMLEYLYNNRDIFNQDTIVQVFEFSIRSLGGLLSAHLLLTDVTNSGVVPARYRRLQAISAAYDGFLLELAYDLGLRLIPAYKTSTRIPVPRINLAKGVLKVPTSLQRDACTSGATTPVMEFTLLSKLTGDPQFEHYTQLTFWKLWASKSPLNLLPMTIDPIANTWKDSLTGIGASIDSFYEYSAKASIIFNDNFMWSVFKTSYKALLTHSARGGGSFEGSMIFSNVGTNDGVSQSNWIDSLGAFWTGLQVLTGQLNDAIKSHLMYLKIWDHFESIPERWVYSHYTKGETLTSEDSIVLEWYPLRPEFIESTYYLFRATRDPMYLQIGERVLNLLKTKFKTKCGFNGYQDVRTGELQNRMESFVIGETLKYLYLLFDSKDESLLHTNLMSNKNWVFSTEAHPLWYNHKLTPSYMNSSKDADEVYNFRNPLYKRFLSMIKSEERLINSNEAVYFRNITLPSVPDNGIPKVDNLRKKDPFFDRFEQCETNPFNKCSGDKTFLKSGYYALDNLFSPDFTFKDSLMKPSYLSSTSLDGSYVELTKPFFDKFTMYGKQSDDSLFLQCSRPHDTEVFDLFMGNITEINEMEVSELYYDSKKTDKKDLIIIDGDLWVPELNALRVCIEKLRAGQVDTRNVLITQEYIQNMRQDDYNENGICLTSDGSSSKDTKGFIGKDIGVVLRITKINGLQVKPGMIIWTLPFEPHRPGPGKQSVIDVTSDGRVVLQGNVVENLMVWYD</sequence>
<evidence type="ECO:0000256" key="6">
    <source>
        <dbReference type="PIRSR" id="PIRSR601382-2"/>
    </source>
</evidence>
<dbReference type="EMBL" id="CP000497">
    <property type="protein sequence ID" value="ABN65778.2"/>
    <property type="molecule type" value="Genomic_DNA"/>
</dbReference>
<feature type="active site" description="Proton donor" evidence="5">
    <location>
        <position position="392"/>
    </location>
</feature>
<dbReference type="OrthoDB" id="8118055at2759"/>
<gene>
    <name evidence="9" type="primary">MLN1</name>
    <name evidence="9" type="ORF">PICST_35546</name>
</gene>
<comment type="similarity">
    <text evidence="2 7">Belongs to the glycosyl hydrolase 47 family.</text>
</comment>
<dbReference type="FunCoup" id="A3LRR5">
    <property type="interactions" value="542"/>
</dbReference>
<dbReference type="AlphaFoldDB" id="A3LRR5"/>
<dbReference type="Gene3D" id="1.50.10.10">
    <property type="match status" value="1"/>
</dbReference>
<keyword evidence="7 9" id="KW-0378">Hydrolase</keyword>
<dbReference type="InterPro" id="IPR044674">
    <property type="entry name" value="EDEM1/2/3"/>
</dbReference>
<dbReference type="GO" id="GO:0004571">
    <property type="term" value="F:mannosyl-oligosaccharide 1,2-alpha-mannosidase activity"/>
    <property type="evidence" value="ECO:0007669"/>
    <property type="project" value="EnsemblFungi"/>
</dbReference>
<feature type="chain" id="PRO_5002654990" description="alpha-1,2-Mannosidase" evidence="8">
    <location>
        <begin position="25"/>
        <end position="848"/>
    </location>
</feature>